<evidence type="ECO:0000313" key="2">
    <source>
        <dbReference type="EMBL" id="ABG57718.1"/>
    </source>
</evidence>
<reference evidence="2 3" key="1">
    <citation type="journal article" date="2007" name="Appl. Environ. Microbiol.">
        <title>Genome sequence of the cellulolytic gliding bacterium Cytophaga hutchinsonii.</title>
        <authorList>
            <person name="Xie G."/>
            <person name="Bruce D.C."/>
            <person name="Challacombe J.F."/>
            <person name="Chertkov O."/>
            <person name="Detter J.C."/>
            <person name="Gilna P."/>
            <person name="Han C.S."/>
            <person name="Lucas S."/>
            <person name="Misra M."/>
            <person name="Myers G.L."/>
            <person name="Richardson P."/>
            <person name="Tapia R."/>
            <person name="Thayer N."/>
            <person name="Thompson L.S."/>
            <person name="Brettin T.S."/>
            <person name="Henrissat B."/>
            <person name="Wilson D.B."/>
            <person name="McBride M.J."/>
        </authorList>
    </citation>
    <scope>NUCLEOTIDE SEQUENCE [LARGE SCALE GENOMIC DNA]</scope>
    <source>
        <strain evidence="3">ATCC 33406 / DSM 1761 / CIP 103989 / NBRC 15051 / NCIMB 9469 / D465</strain>
    </source>
</reference>
<keyword evidence="1" id="KW-0732">Signal</keyword>
<name>A0A6N4SN56_CYTH3</name>
<evidence type="ECO:0000313" key="3">
    <source>
        <dbReference type="Proteomes" id="UP000001822"/>
    </source>
</evidence>
<proteinExistence type="predicted"/>
<dbReference type="KEGG" id="chu:CHU_0429"/>
<organism evidence="2 3">
    <name type="scientific">Cytophaga hutchinsonii (strain ATCC 33406 / DSM 1761 / CIP 103989 / NBRC 15051 / NCIMB 9469 / D465)</name>
    <dbReference type="NCBI Taxonomy" id="269798"/>
    <lineage>
        <taxon>Bacteria</taxon>
        <taxon>Pseudomonadati</taxon>
        <taxon>Bacteroidota</taxon>
        <taxon>Cytophagia</taxon>
        <taxon>Cytophagales</taxon>
        <taxon>Cytophagaceae</taxon>
        <taxon>Cytophaga</taxon>
    </lineage>
</organism>
<feature type="chain" id="PRO_5026944492" evidence="1">
    <location>
        <begin position="21"/>
        <end position="525"/>
    </location>
</feature>
<dbReference type="RefSeq" id="WP_011583834.1">
    <property type="nucleotide sequence ID" value="NC_008255.1"/>
</dbReference>
<evidence type="ECO:0000256" key="1">
    <source>
        <dbReference type="SAM" id="SignalP"/>
    </source>
</evidence>
<dbReference type="OrthoDB" id="1490253at2"/>
<dbReference type="Proteomes" id="UP000001822">
    <property type="component" value="Chromosome"/>
</dbReference>
<dbReference type="AlphaFoldDB" id="A0A6N4SN56"/>
<protein>
    <submittedName>
        <fullName evidence="2">Uncharacterized protein</fullName>
    </submittedName>
</protein>
<dbReference type="EMBL" id="CP000383">
    <property type="protein sequence ID" value="ABG57718.1"/>
    <property type="molecule type" value="Genomic_DNA"/>
</dbReference>
<sequence length="525" mass="58106">MKKLLFLLLIWTGINSFKTAAPVVEATLGANVPLNTNIRQMLGKKEGVIIVGNSSGDNQSLSFYDEKTMQLLSEKKIYGKEISAEDVKYYTPYQTLALKNTIVLVFSSTGKNKKNGFYAKAFDYKGNALTAIVPVNEHSFAPAEAIKMQPVSPETNYYDSRESFVISSDSLSWAAYSIPLTPVTTGDESFRMTVLDEQAKILAAQDVSLPYKDKAFGFSSIMLDKNKAAYILGYVKQTDGSYRYILSKVDAANAFKVTEAALPVPYYIKTHILKWSNPTELRINGVYSKMAAGKITTGVHGCFALTVNTTSLSAGTVETYVFPASITDKMDRKPEKDLSIYGLSIDKVVTKNDGGYYVLLDHYYTDETVRGGIAYTVPEGMSNTIYHSDELIILSYDKTNKVTWSSIYKKAQQRLGSNGMMMQDATLYQNGLVILYNESEKNLQNNTNEYYLLSPDKMKAAMLYVDDKGAVSRSVVGGLSTDGSKQLISMRAFSACNKGPEVYSDVFTFSGKTLKTLSFAKLQVR</sequence>
<gene>
    <name evidence="2" type="ordered locus">CHU_0429</name>
</gene>
<feature type="signal peptide" evidence="1">
    <location>
        <begin position="1"/>
        <end position="20"/>
    </location>
</feature>
<dbReference type="SUPFAM" id="SSF51011">
    <property type="entry name" value="Glycosyl hydrolase domain"/>
    <property type="match status" value="1"/>
</dbReference>
<keyword evidence="3" id="KW-1185">Reference proteome</keyword>
<accession>A0A6N4SN56</accession>